<dbReference type="SUPFAM" id="SSF53271">
    <property type="entry name" value="PRTase-like"/>
    <property type="match status" value="1"/>
</dbReference>
<dbReference type="Pfam" id="PF00156">
    <property type="entry name" value="Pribosyltran"/>
    <property type="match status" value="1"/>
</dbReference>
<accession>A0A511ZLU1</accession>
<evidence type="ECO:0000313" key="3">
    <source>
        <dbReference type="Proteomes" id="UP000321558"/>
    </source>
</evidence>
<dbReference type="InterPro" id="IPR029057">
    <property type="entry name" value="PRTase-like"/>
</dbReference>
<dbReference type="OrthoDB" id="4213751at2"/>
<dbReference type="PANTHER" id="PTHR43218:SF1">
    <property type="entry name" value="PHOSPHORIBOSYLTRANSFERASE"/>
    <property type="match status" value="1"/>
</dbReference>
<proteinExistence type="predicted"/>
<keyword evidence="3" id="KW-1185">Reference proteome</keyword>
<dbReference type="AlphaFoldDB" id="A0A511ZLU1"/>
<dbReference type="InterPro" id="IPR000836">
    <property type="entry name" value="PRTase_dom"/>
</dbReference>
<dbReference type="Proteomes" id="UP000321558">
    <property type="component" value="Unassembled WGS sequence"/>
</dbReference>
<dbReference type="EMBL" id="BJYM01000013">
    <property type="protein sequence ID" value="GEN88431.1"/>
    <property type="molecule type" value="Genomic_DNA"/>
</dbReference>
<protein>
    <submittedName>
        <fullName evidence="2">Adenine phosphoribosyltransferase</fullName>
    </submittedName>
</protein>
<dbReference type="NCBIfam" id="NF005592">
    <property type="entry name" value="PRK07322.1"/>
    <property type="match status" value="1"/>
</dbReference>
<dbReference type="GO" id="GO:0016757">
    <property type="term" value="F:glycosyltransferase activity"/>
    <property type="evidence" value="ECO:0007669"/>
    <property type="project" value="UniProtKB-KW"/>
</dbReference>
<dbReference type="CDD" id="cd06223">
    <property type="entry name" value="PRTases_typeI"/>
    <property type="match status" value="1"/>
</dbReference>
<dbReference type="STRING" id="582851.GCA_900162665_01955"/>
<dbReference type="PANTHER" id="PTHR43218">
    <property type="entry name" value="PHOSPHORIBOSYLTRANSFERASE-RELATED"/>
    <property type="match status" value="1"/>
</dbReference>
<keyword evidence="2" id="KW-0808">Transferase</keyword>
<keyword evidence="2" id="KW-0328">Glycosyltransferase</keyword>
<evidence type="ECO:0000313" key="2">
    <source>
        <dbReference type="EMBL" id="GEN88431.1"/>
    </source>
</evidence>
<name>A0A511ZLU1_9BACI</name>
<feature type="domain" description="Phosphoribosyltransferase" evidence="1">
    <location>
        <begin position="52"/>
        <end position="167"/>
    </location>
</feature>
<dbReference type="Gene3D" id="3.40.50.2020">
    <property type="match status" value="1"/>
</dbReference>
<sequence>MKTFEIDIKGLKRVLPIVAVAEDLKIASFDILGDTELVTYLAPLLAEKLPEIDYIVTAEAKGIPLIHEISKVLKMDKYIVARKSIKPYMQNPLIKKVTSITTQKEQTLCLDGKDADLLHGKRVAIIDDVISTGESVRALEELLEGAGANVTAKAALLAEGSAAERKDIIFLEELPLF</sequence>
<comment type="caution">
    <text evidence="2">The sequence shown here is derived from an EMBL/GenBank/DDBJ whole genome shotgun (WGS) entry which is preliminary data.</text>
</comment>
<dbReference type="RefSeq" id="WP_147211384.1">
    <property type="nucleotide sequence ID" value="NZ_BJYM01000013.1"/>
</dbReference>
<gene>
    <name evidence="2" type="ORF">OSO01_31700</name>
</gene>
<evidence type="ECO:0000259" key="1">
    <source>
        <dbReference type="Pfam" id="PF00156"/>
    </source>
</evidence>
<reference evidence="2 3" key="1">
    <citation type="submission" date="2019-07" db="EMBL/GenBank/DDBJ databases">
        <title>Whole genome shotgun sequence of Oceanobacillus sojae NBRC 105379.</title>
        <authorList>
            <person name="Hosoyama A."/>
            <person name="Uohara A."/>
            <person name="Ohji S."/>
            <person name="Ichikawa N."/>
        </authorList>
    </citation>
    <scope>NUCLEOTIDE SEQUENCE [LARGE SCALE GENOMIC DNA]</scope>
    <source>
        <strain evidence="2 3">NBRC 105379</strain>
    </source>
</reference>
<organism evidence="2 3">
    <name type="scientific">Oceanobacillus sojae</name>
    <dbReference type="NCBI Taxonomy" id="582851"/>
    <lineage>
        <taxon>Bacteria</taxon>
        <taxon>Bacillati</taxon>
        <taxon>Bacillota</taxon>
        <taxon>Bacilli</taxon>
        <taxon>Bacillales</taxon>
        <taxon>Bacillaceae</taxon>
        <taxon>Oceanobacillus</taxon>
    </lineage>
</organism>